<evidence type="ECO:0000313" key="1">
    <source>
        <dbReference type="EMBL" id="NUU60929.1"/>
    </source>
</evidence>
<proteinExistence type="predicted"/>
<evidence type="ECO:0008006" key="3">
    <source>
        <dbReference type="Google" id="ProtNLM"/>
    </source>
</evidence>
<evidence type="ECO:0000313" key="2">
    <source>
        <dbReference type="Proteomes" id="UP000564806"/>
    </source>
</evidence>
<organism evidence="1 2">
    <name type="scientific">Paenibacillus agri</name>
    <dbReference type="NCBI Taxonomy" id="2744309"/>
    <lineage>
        <taxon>Bacteria</taxon>
        <taxon>Bacillati</taxon>
        <taxon>Bacillota</taxon>
        <taxon>Bacilli</taxon>
        <taxon>Bacillales</taxon>
        <taxon>Paenibacillaceae</taxon>
        <taxon>Paenibacillus</taxon>
    </lineage>
</organism>
<dbReference type="EMBL" id="JABWCS010000205">
    <property type="protein sequence ID" value="NUU60929.1"/>
    <property type="molecule type" value="Genomic_DNA"/>
</dbReference>
<sequence>MNTVIDTSLKQLEDITAILLQRIDLVSYEELSTFADERELLVQHITDSQESISSGHVTRLKELQKYDQVILSKMEEYKNEASKWLSRQGAIREQKNAYGASYNVDSFFVDHKK</sequence>
<dbReference type="Proteomes" id="UP000564806">
    <property type="component" value="Unassembled WGS sequence"/>
</dbReference>
<dbReference type="RefSeq" id="WP_175371486.1">
    <property type="nucleotide sequence ID" value="NZ_JABWCS010000205.1"/>
</dbReference>
<comment type="caution">
    <text evidence="1">The sequence shown here is derived from an EMBL/GenBank/DDBJ whole genome shotgun (WGS) entry which is preliminary data.</text>
</comment>
<dbReference type="AlphaFoldDB" id="A0A850EMI1"/>
<gene>
    <name evidence="1" type="ORF">HPT30_11280</name>
</gene>
<keyword evidence="2" id="KW-1185">Reference proteome</keyword>
<name>A0A850EMI1_9BACL</name>
<accession>A0A850EMI1</accession>
<protein>
    <recommendedName>
        <fullName evidence="3">Flagellar protein FliT</fullName>
    </recommendedName>
</protein>
<reference evidence="1" key="1">
    <citation type="submission" date="2020-06" db="EMBL/GenBank/DDBJ databases">
        <title>Paenibacillus sp. nov., isolated from soil.</title>
        <authorList>
            <person name="Seo Y.L."/>
        </authorList>
    </citation>
    <scope>NUCLEOTIDE SEQUENCE [LARGE SCALE GENOMIC DNA]</scope>
    <source>
        <strain evidence="1">JW14</strain>
    </source>
</reference>